<comment type="caution">
    <text evidence="1">The sequence shown here is derived from an EMBL/GenBank/DDBJ whole genome shotgun (WGS) entry which is preliminary data.</text>
</comment>
<name>A0ACC2ZW66_9EURO</name>
<proteinExistence type="predicted"/>
<reference evidence="1" key="1">
    <citation type="submission" date="2022-10" db="EMBL/GenBank/DDBJ databases">
        <title>Culturing micro-colonial fungi from biological soil crusts in the Mojave desert and describing Neophaeococcomyces mojavensis, and introducing the new genera and species Taxawa tesnikishii.</title>
        <authorList>
            <person name="Kurbessoian T."/>
            <person name="Stajich J.E."/>
        </authorList>
    </citation>
    <scope>NUCLEOTIDE SEQUENCE</scope>
    <source>
        <strain evidence="1">JES_112</strain>
    </source>
</reference>
<dbReference type="Proteomes" id="UP001172386">
    <property type="component" value="Unassembled WGS sequence"/>
</dbReference>
<protein>
    <submittedName>
        <fullName evidence="1">Cell division control protein 7</fullName>
        <ecNumber evidence="1">2.7.11.1</ecNumber>
    </submittedName>
</protein>
<keyword evidence="1" id="KW-0132">Cell division</keyword>
<accession>A0ACC2ZW66</accession>
<organism evidence="1 2">
    <name type="scientific">Neophaeococcomyces mojaviensis</name>
    <dbReference type="NCBI Taxonomy" id="3383035"/>
    <lineage>
        <taxon>Eukaryota</taxon>
        <taxon>Fungi</taxon>
        <taxon>Dikarya</taxon>
        <taxon>Ascomycota</taxon>
        <taxon>Pezizomycotina</taxon>
        <taxon>Eurotiomycetes</taxon>
        <taxon>Chaetothyriomycetidae</taxon>
        <taxon>Chaetothyriales</taxon>
        <taxon>Chaetothyriales incertae sedis</taxon>
        <taxon>Neophaeococcomyces</taxon>
    </lineage>
</organism>
<keyword evidence="2" id="KW-1185">Reference proteome</keyword>
<gene>
    <name evidence="1" type="primary">CDC7</name>
    <name evidence="1" type="ORF">H2198_008890</name>
</gene>
<dbReference type="EC" id="2.7.11.1" evidence="1"/>
<evidence type="ECO:0000313" key="2">
    <source>
        <dbReference type="Proteomes" id="UP001172386"/>
    </source>
</evidence>
<keyword evidence="1" id="KW-0808">Transferase</keyword>
<dbReference type="EMBL" id="JAPDRQ010000232">
    <property type="protein sequence ID" value="KAJ9651858.1"/>
    <property type="molecule type" value="Genomic_DNA"/>
</dbReference>
<evidence type="ECO:0000313" key="1">
    <source>
        <dbReference type="EMBL" id="KAJ9651858.1"/>
    </source>
</evidence>
<keyword evidence="1" id="KW-0131">Cell cycle</keyword>
<sequence length="603" mass="69020">MPTTRSTTGAARAALCTGLPQPPRRTKQMLIKDAIRNAGCRLLKRKRAGEEDDKDELRQPASLSSPPPTGKAIGDENRRTVATIADAPAGINLSRLRRRKRADMGYNNITIHEDNTARMHQLQDSVPEYQIMTEHDPNLQFSDDDEDEDTEEEVDETVAEDMQKLEENFRGISQKYRLINRIGEGMLVPPETRCMANPVPGTFSTVYKAEQLDPPSEEDTENEDPDGDHEMPVSKRQRVKTAPRHRFVALKKIYVTSSPNRILNELELLYELRDSEYICPLLTAFRHHDQVVAVLPYFRHLDFRLYYRDFLINDLRHYFLSLFSGLAYVHKAGILHRDIKPTNFLYDHAQRHGVLVDFGLAERQGTDWQPCFCQEHKEKRRERFLNSYAVQQLQQSPDLLSAGHPKQDNRPSRRANRAGTRGFRAPEVLLKCTAQTTKIDIWSAGVILLTLLGRRFPFFNSADDIDAMIEIASIFGKKKMQGVAAMHGSVFETNIETIGEKGFTLEKIVLWASCREKDEDGLHPGEAQAVSLLGGLLELDPNKRLSAKEALNHEFFTAPVEDEQEKLEREDAERQEAEAAEYQKVKEMRRQRKKQMRAQMVMP</sequence>